<reference evidence="3" key="1">
    <citation type="submission" date="2021-04" db="EMBL/GenBank/DDBJ databases">
        <title>Draft genome of Fusarium avenaceum strain F156N33, isolated from an atmospheric sample in Virginia.</title>
        <authorList>
            <person name="Yang S."/>
            <person name="Vinatzer B.A."/>
            <person name="Coleman J."/>
        </authorList>
    </citation>
    <scope>NUCLEOTIDE SEQUENCE</scope>
    <source>
        <strain evidence="3">F156N33</strain>
    </source>
</reference>
<protein>
    <submittedName>
        <fullName evidence="3">Uncharacterized protein</fullName>
    </submittedName>
</protein>
<dbReference type="AlphaFoldDB" id="A0A9P7HA57"/>
<dbReference type="Proteomes" id="UP000782241">
    <property type="component" value="Unassembled WGS sequence"/>
</dbReference>
<evidence type="ECO:0000256" key="2">
    <source>
        <dbReference type="SAM" id="SignalP"/>
    </source>
</evidence>
<keyword evidence="2" id="KW-0732">Signal</keyword>
<sequence length="82" mass="7997">MKLNFLLAAAFIAAPVLAASSTTETHTSTKTGDHSTTTKTSTDTAKASQTGSTKTSKGAAPTMGADVLGVAGIAGIIAAMAV</sequence>
<accession>A0A9P7HA57</accession>
<keyword evidence="4" id="KW-1185">Reference proteome</keyword>
<organism evidence="3 4">
    <name type="scientific">Fusarium avenaceum</name>
    <dbReference type="NCBI Taxonomy" id="40199"/>
    <lineage>
        <taxon>Eukaryota</taxon>
        <taxon>Fungi</taxon>
        <taxon>Dikarya</taxon>
        <taxon>Ascomycota</taxon>
        <taxon>Pezizomycotina</taxon>
        <taxon>Sordariomycetes</taxon>
        <taxon>Hypocreomycetidae</taxon>
        <taxon>Hypocreales</taxon>
        <taxon>Nectriaceae</taxon>
        <taxon>Fusarium</taxon>
        <taxon>Fusarium tricinctum species complex</taxon>
    </lineage>
</organism>
<name>A0A9P7HA57_9HYPO</name>
<comment type="caution">
    <text evidence="3">The sequence shown here is derived from an EMBL/GenBank/DDBJ whole genome shotgun (WGS) entry which is preliminary data.</text>
</comment>
<dbReference type="EMBL" id="JAGPUO010000005">
    <property type="protein sequence ID" value="KAG5662658.1"/>
    <property type="molecule type" value="Genomic_DNA"/>
</dbReference>
<evidence type="ECO:0000313" key="3">
    <source>
        <dbReference type="EMBL" id="KAG5662658.1"/>
    </source>
</evidence>
<feature type="chain" id="PRO_5040242160" evidence="2">
    <location>
        <begin position="19"/>
        <end position="82"/>
    </location>
</feature>
<evidence type="ECO:0000313" key="4">
    <source>
        <dbReference type="Proteomes" id="UP000782241"/>
    </source>
</evidence>
<feature type="region of interest" description="Disordered" evidence="1">
    <location>
        <begin position="20"/>
        <end position="60"/>
    </location>
</feature>
<gene>
    <name evidence="3" type="ORF">KAF25_005076</name>
</gene>
<evidence type="ECO:0000256" key="1">
    <source>
        <dbReference type="SAM" id="MobiDB-lite"/>
    </source>
</evidence>
<feature type="signal peptide" evidence="2">
    <location>
        <begin position="1"/>
        <end position="18"/>
    </location>
</feature>
<proteinExistence type="predicted"/>
<feature type="compositionally biased region" description="Low complexity" evidence="1">
    <location>
        <begin position="20"/>
        <end position="50"/>
    </location>
</feature>